<dbReference type="SMART" id="SM00267">
    <property type="entry name" value="GGDEF"/>
    <property type="match status" value="1"/>
</dbReference>
<dbReference type="CDD" id="cd01949">
    <property type="entry name" value="GGDEF"/>
    <property type="match status" value="1"/>
</dbReference>
<dbReference type="EMBL" id="PJCH01000001">
    <property type="protein sequence ID" value="PQA89513.1"/>
    <property type="molecule type" value="Genomic_DNA"/>
</dbReference>
<name>A0A2S7KAK9_9PROT</name>
<feature type="transmembrane region" description="Helical" evidence="1">
    <location>
        <begin position="52"/>
        <end position="72"/>
    </location>
</feature>
<dbReference type="InterPro" id="IPR052155">
    <property type="entry name" value="Biofilm_reg_signaling"/>
</dbReference>
<dbReference type="SUPFAM" id="SSF141868">
    <property type="entry name" value="EAL domain-like"/>
    <property type="match status" value="1"/>
</dbReference>
<feature type="transmembrane region" description="Helical" evidence="1">
    <location>
        <begin position="12"/>
        <end position="32"/>
    </location>
</feature>
<dbReference type="CDD" id="cd01948">
    <property type="entry name" value="EAL"/>
    <property type="match status" value="1"/>
</dbReference>
<organism evidence="4 5">
    <name type="scientific">Hyphococcus luteus</name>
    <dbReference type="NCBI Taxonomy" id="2058213"/>
    <lineage>
        <taxon>Bacteria</taxon>
        <taxon>Pseudomonadati</taxon>
        <taxon>Pseudomonadota</taxon>
        <taxon>Alphaproteobacteria</taxon>
        <taxon>Parvularculales</taxon>
        <taxon>Parvularculaceae</taxon>
        <taxon>Hyphococcus</taxon>
    </lineage>
</organism>
<feature type="domain" description="GGDEF" evidence="3">
    <location>
        <begin position="122"/>
        <end position="255"/>
    </location>
</feature>
<dbReference type="OrthoDB" id="9814202at2"/>
<proteinExistence type="predicted"/>
<gene>
    <name evidence="4" type="ORF">CW354_01180</name>
</gene>
<evidence type="ECO:0000256" key="1">
    <source>
        <dbReference type="SAM" id="Phobius"/>
    </source>
</evidence>
<dbReference type="Proteomes" id="UP000239504">
    <property type="component" value="Unassembled WGS sequence"/>
</dbReference>
<evidence type="ECO:0000259" key="3">
    <source>
        <dbReference type="PROSITE" id="PS50887"/>
    </source>
</evidence>
<dbReference type="NCBIfam" id="TIGR00254">
    <property type="entry name" value="GGDEF"/>
    <property type="match status" value="1"/>
</dbReference>
<dbReference type="PANTHER" id="PTHR44757:SF2">
    <property type="entry name" value="BIOFILM ARCHITECTURE MAINTENANCE PROTEIN MBAA"/>
    <property type="match status" value="1"/>
</dbReference>
<comment type="caution">
    <text evidence="4">The sequence shown here is derived from an EMBL/GenBank/DDBJ whole genome shotgun (WGS) entry which is preliminary data.</text>
</comment>
<reference evidence="4 5" key="1">
    <citation type="submission" date="2017-12" db="EMBL/GenBank/DDBJ databases">
        <authorList>
            <person name="Hurst M.R.H."/>
        </authorList>
    </citation>
    <scope>NUCLEOTIDE SEQUENCE [LARGE SCALE GENOMIC DNA]</scope>
    <source>
        <strain evidence="4 5">SY-3-19</strain>
    </source>
</reference>
<keyword evidence="1" id="KW-0472">Membrane</keyword>
<dbReference type="InterPro" id="IPR035919">
    <property type="entry name" value="EAL_sf"/>
</dbReference>
<evidence type="ECO:0000313" key="4">
    <source>
        <dbReference type="EMBL" id="PQA89513.1"/>
    </source>
</evidence>
<evidence type="ECO:0000313" key="5">
    <source>
        <dbReference type="Proteomes" id="UP000239504"/>
    </source>
</evidence>
<dbReference type="Gene3D" id="3.30.70.270">
    <property type="match status" value="1"/>
</dbReference>
<protein>
    <submittedName>
        <fullName evidence="4">GGDEF-domain containing protein</fullName>
    </submittedName>
</protein>
<keyword evidence="1" id="KW-0812">Transmembrane</keyword>
<dbReference type="InterPro" id="IPR029787">
    <property type="entry name" value="Nucleotide_cyclase"/>
</dbReference>
<dbReference type="InterPro" id="IPR000160">
    <property type="entry name" value="GGDEF_dom"/>
</dbReference>
<dbReference type="PANTHER" id="PTHR44757">
    <property type="entry name" value="DIGUANYLATE CYCLASE DGCP"/>
    <property type="match status" value="1"/>
</dbReference>
<keyword evidence="1" id="KW-1133">Transmembrane helix</keyword>
<dbReference type="Gene3D" id="3.20.20.450">
    <property type="entry name" value="EAL domain"/>
    <property type="match status" value="1"/>
</dbReference>
<accession>A0A2S7KAK9</accession>
<feature type="domain" description="EAL" evidence="2">
    <location>
        <begin position="264"/>
        <end position="513"/>
    </location>
</feature>
<dbReference type="PROSITE" id="PS50883">
    <property type="entry name" value="EAL"/>
    <property type="match status" value="1"/>
</dbReference>
<evidence type="ECO:0000259" key="2">
    <source>
        <dbReference type="PROSITE" id="PS50883"/>
    </source>
</evidence>
<dbReference type="Pfam" id="PF00563">
    <property type="entry name" value="EAL"/>
    <property type="match status" value="1"/>
</dbReference>
<dbReference type="InterPro" id="IPR043128">
    <property type="entry name" value="Rev_trsase/Diguanyl_cyclase"/>
</dbReference>
<dbReference type="SMART" id="SM00052">
    <property type="entry name" value="EAL"/>
    <property type="match status" value="1"/>
</dbReference>
<dbReference type="InterPro" id="IPR001633">
    <property type="entry name" value="EAL_dom"/>
</dbReference>
<dbReference type="AlphaFoldDB" id="A0A2S7KAK9"/>
<dbReference type="Pfam" id="PF00990">
    <property type="entry name" value="GGDEF"/>
    <property type="match status" value="1"/>
</dbReference>
<sequence length="523" mass="57486">MSNWRTPMIKKFEFWLVIAVSVILAEVCIYFEAFEALASFVENHESWELDEFIIFFLAGGVASMILLVFRAMELRAEVKRRQNAEEKATRLARHDTLTGLPNRRVLTEELETALESVRVSGGECAVFLIDLDHFKPVNDVYGHAAGDALLIEVAKRIKAVVGKQGVVARLGGDEFASVIPYEAGGDLPNRLAAQIVRNMNQAFYIEGARVQIGSTVGIACAPRDGATASALLHSADLAMYEGKRAGRGGHRFFHAEMDDRLRERTALENDLRKAIADNVIIPYFQPVTELSDGKITGFEALARWPHPTRGMISPEVFVPIAEDLGLIDQICSSILRASCTVARDWPKPMTLSVNISPMQLKDPWLSTQILAILTETGFPPNRLIVEVTENAIIEDLDKAREVFQSLQNVGVRIALDDFGKGYSSLYHLRQLNFDHLKIDGSFVHAMNSPESAKIVSAVAGLGKSLGMPVTAEGVETTGEADRLRALGCEQAQGFLFGRPLDAVETAALLRGEANNVIRIDRSA</sequence>
<keyword evidence="5" id="KW-1185">Reference proteome</keyword>
<dbReference type="SUPFAM" id="SSF55073">
    <property type="entry name" value="Nucleotide cyclase"/>
    <property type="match status" value="1"/>
</dbReference>
<dbReference type="PROSITE" id="PS50887">
    <property type="entry name" value="GGDEF"/>
    <property type="match status" value="1"/>
</dbReference>